<evidence type="ECO:0000313" key="11">
    <source>
        <dbReference type="Proteomes" id="UP000055611"/>
    </source>
</evidence>
<evidence type="ECO:0000256" key="5">
    <source>
        <dbReference type="ARBA" id="ARBA00022801"/>
    </source>
</evidence>
<keyword evidence="11" id="KW-1185">Reference proteome</keyword>
<dbReference type="GO" id="GO:0006071">
    <property type="term" value="P:glycerol metabolic process"/>
    <property type="evidence" value="ECO:0007669"/>
    <property type="project" value="UniProtKB-KW"/>
</dbReference>
<dbReference type="SUPFAM" id="SSF51695">
    <property type="entry name" value="PLC-like phosphodiesterases"/>
    <property type="match status" value="1"/>
</dbReference>
<dbReference type="GO" id="GO:0006629">
    <property type="term" value="P:lipid metabolic process"/>
    <property type="evidence" value="ECO:0007669"/>
    <property type="project" value="InterPro"/>
</dbReference>
<evidence type="ECO:0000256" key="3">
    <source>
        <dbReference type="ARBA" id="ARBA00022729"/>
    </source>
</evidence>
<evidence type="ECO:0000256" key="6">
    <source>
        <dbReference type="ARBA" id="ARBA00047512"/>
    </source>
</evidence>
<protein>
    <recommendedName>
        <fullName evidence="2">glycerophosphodiester phosphodiesterase</fullName>
        <ecNumber evidence="2">3.1.4.46</ecNumber>
    </recommendedName>
</protein>
<dbReference type="PROSITE" id="PS51704">
    <property type="entry name" value="GP_PDE"/>
    <property type="match status" value="1"/>
</dbReference>
<feature type="chain" id="PRO_5044548271" description="glycerophosphodiester phosphodiesterase" evidence="7">
    <location>
        <begin position="24"/>
        <end position="412"/>
    </location>
</feature>
<dbReference type="RefSeq" id="WP_066806551.1">
    <property type="nucleotide sequence ID" value="NZ_CP014206.1"/>
</dbReference>
<dbReference type="InterPro" id="IPR030395">
    <property type="entry name" value="GP_PDE_dom"/>
</dbReference>
<sequence>MRCKTLIIAALACLLAGASGAMAGENIQVGPRPYYLVENMDDGPLKESLEMCADKPLKRTAFSIGHRGAPMQFPEHTRESYEAAARMGAGVLECDVAFTKDRVLVCRHSQCDLATTTDILSIPELAAKCSKPFTPARLDPATGKVLEPATAMCCTSDLTVEEFKRLKGKMDASNPAATTPEEFLGGTPSWRTDLYTATGTLVTHKESIELFKKLGVKMTPELKTPSVDMPFDGDYTQEKYARQMIDEYKQAGVDPSMVYAQSFRLDDVLYWLKSEPAFGEQAVFLDEDGVGEFHQDKPATWSPTPAELKAKGVRIVAPALWMLVTVKDGKIVPSAYAEAIKAEGMKIITWSLERSGLLTDGGGWYYQSIKDVVRKPGDTYTLVDVLAQQVGVIGIFSDWPGTVTYYANCKGL</sequence>
<dbReference type="GO" id="GO:0008889">
    <property type="term" value="F:glycerophosphodiester phosphodiesterase activity"/>
    <property type="evidence" value="ECO:0007669"/>
    <property type="project" value="UniProtKB-EC"/>
</dbReference>
<evidence type="ECO:0000313" key="10">
    <source>
        <dbReference type="EMBL" id="TDT86819.1"/>
    </source>
</evidence>
<accession>A0A126QTC9</accession>
<comment type="similarity">
    <text evidence="1">Belongs to the glycerophosphoryl diester phosphodiesterase family.</text>
</comment>
<dbReference type="EC" id="3.1.4.46" evidence="2"/>
<dbReference type="Gene3D" id="3.20.20.190">
    <property type="entry name" value="Phosphatidylinositol (PI) phosphodiesterase"/>
    <property type="match status" value="1"/>
</dbReference>
<evidence type="ECO:0000313" key="12">
    <source>
        <dbReference type="Proteomes" id="UP000295506"/>
    </source>
</evidence>
<dbReference type="PANTHER" id="PTHR43620">
    <property type="entry name" value="GLYCEROPHOSPHORYL DIESTER PHOSPHODIESTERASE"/>
    <property type="match status" value="1"/>
</dbReference>
<dbReference type="PANTHER" id="PTHR43620:SF7">
    <property type="entry name" value="GLYCEROPHOSPHODIESTER PHOSPHODIESTERASE GDPD5-RELATED"/>
    <property type="match status" value="1"/>
</dbReference>
<evidence type="ECO:0000256" key="4">
    <source>
        <dbReference type="ARBA" id="ARBA00022798"/>
    </source>
</evidence>
<dbReference type="Proteomes" id="UP000295506">
    <property type="component" value="Unassembled WGS sequence"/>
</dbReference>
<dbReference type="InterPro" id="IPR017946">
    <property type="entry name" value="PLC-like_Pdiesterase_TIM-brl"/>
</dbReference>
<evidence type="ECO:0000256" key="2">
    <source>
        <dbReference type="ARBA" id="ARBA00012247"/>
    </source>
</evidence>
<dbReference type="Proteomes" id="UP000055611">
    <property type="component" value="Chromosome"/>
</dbReference>
<keyword evidence="3 7" id="KW-0732">Signal</keyword>
<keyword evidence="4" id="KW-0319">Glycerol metabolism</keyword>
<dbReference type="Pfam" id="PF03009">
    <property type="entry name" value="GDPD"/>
    <property type="match status" value="1"/>
</dbReference>
<evidence type="ECO:0000256" key="7">
    <source>
        <dbReference type="SAM" id="SignalP"/>
    </source>
</evidence>
<evidence type="ECO:0000313" key="9">
    <source>
        <dbReference type="EMBL" id="AMK12705.1"/>
    </source>
</evidence>
<proteinExistence type="inferred from homology"/>
<dbReference type="CDD" id="cd08560">
    <property type="entry name" value="GDPD_EcGlpQ_like_1"/>
    <property type="match status" value="1"/>
</dbReference>
<dbReference type="OrthoDB" id="9795622at2"/>
<dbReference type="KEGG" id="dej:AWY79_17125"/>
<keyword evidence="5" id="KW-0378">Hydrolase</keyword>
<reference evidence="10 12" key="2">
    <citation type="submission" date="2019-03" db="EMBL/GenBank/DDBJ databases">
        <title>Genomic Encyclopedia of Type Strains, Phase IV (KMG-IV): sequencing the most valuable type-strain genomes for metagenomic binning, comparative biology and taxonomic classification.</title>
        <authorList>
            <person name="Goeker M."/>
        </authorList>
    </citation>
    <scope>NUCLEOTIDE SEQUENCE [LARGE SCALE GENOMIC DNA]</scope>
    <source>
        <strain evidence="10 12">DSM 101483</strain>
    </source>
</reference>
<dbReference type="EMBL" id="SOBK01000011">
    <property type="protein sequence ID" value="TDT86819.1"/>
    <property type="molecule type" value="Genomic_DNA"/>
</dbReference>
<comment type="catalytic activity">
    <reaction evidence="6">
        <text>a sn-glycero-3-phosphodiester + H2O = an alcohol + sn-glycerol 3-phosphate + H(+)</text>
        <dbReference type="Rhea" id="RHEA:12969"/>
        <dbReference type="ChEBI" id="CHEBI:15377"/>
        <dbReference type="ChEBI" id="CHEBI:15378"/>
        <dbReference type="ChEBI" id="CHEBI:30879"/>
        <dbReference type="ChEBI" id="CHEBI:57597"/>
        <dbReference type="ChEBI" id="CHEBI:83408"/>
        <dbReference type="EC" id="3.1.4.46"/>
    </reaction>
</comment>
<feature type="signal peptide" evidence="7">
    <location>
        <begin position="1"/>
        <end position="23"/>
    </location>
</feature>
<evidence type="ECO:0000256" key="1">
    <source>
        <dbReference type="ARBA" id="ARBA00007277"/>
    </source>
</evidence>
<gene>
    <name evidence="9" type="ORF">AWY79_17125</name>
    <name evidence="10" type="ORF">EDC59_111137</name>
</gene>
<dbReference type="AlphaFoldDB" id="A0A126QTC9"/>
<name>A0A126QTC9_9BACT</name>
<dbReference type="EMBL" id="CP014206">
    <property type="protein sequence ID" value="AMK12705.1"/>
    <property type="molecule type" value="Genomic_DNA"/>
</dbReference>
<organism evidence="10 12">
    <name type="scientific">Pseudodesulfovibrio indicus</name>
    <dbReference type="NCBI Taxonomy" id="1716143"/>
    <lineage>
        <taxon>Bacteria</taxon>
        <taxon>Pseudomonadati</taxon>
        <taxon>Thermodesulfobacteriota</taxon>
        <taxon>Desulfovibrionia</taxon>
        <taxon>Desulfovibrionales</taxon>
        <taxon>Desulfovibrionaceae</taxon>
    </lineage>
</organism>
<evidence type="ECO:0000259" key="8">
    <source>
        <dbReference type="PROSITE" id="PS51704"/>
    </source>
</evidence>
<feature type="domain" description="GP-PDE" evidence="8">
    <location>
        <begin position="61"/>
        <end position="407"/>
    </location>
</feature>
<reference evidence="9 11" key="1">
    <citation type="journal article" date="2016" name="Front. Microbiol.">
        <title>Genome Sequence of the Piezophilic, Mesophilic Sulfate-Reducing Bacterium Desulfovibrio indicus J2T.</title>
        <authorList>
            <person name="Cao J."/>
            <person name="Maignien L."/>
            <person name="Shao Z."/>
            <person name="Alain K."/>
            <person name="Jebbar M."/>
        </authorList>
    </citation>
    <scope>NUCLEOTIDE SEQUENCE [LARGE SCALE GENOMIC DNA]</scope>
    <source>
        <strain evidence="9 11">J2</strain>
    </source>
</reference>